<organism evidence="3 4">
    <name type="scientific">Ziziphus jujuba</name>
    <name type="common">Chinese jujube</name>
    <name type="synonym">Ziziphus sativa</name>
    <dbReference type="NCBI Taxonomy" id="326968"/>
    <lineage>
        <taxon>Eukaryota</taxon>
        <taxon>Viridiplantae</taxon>
        <taxon>Streptophyta</taxon>
        <taxon>Embryophyta</taxon>
        <taxon>Tracheophyta</taxon>
        <taxon>Spermatophyta</taxon>
        <taxon>Magnoliopsida</taxon>
        <taxon>eudicotyledons</taxon>
        <taxon>Gunneridae</taxon>
        <taxon>Pentapetalae</taxon>
        <taxon>rosids</taxon>
        <taxon>fabids</taxon>
        <taxon>Rosales</taxon>
        <taxon>Rhamnaceae</taxon>
        <taxon>Paliureae</taxon>
        <taxon>Ziziphus</taxon>
    </lineage>
</organism>
<dbReference type="InterPro" id="IPR013087">
    <property type="entry name" value="Znf_C2H2_type"/>
</dbReference>
<protein>
    <submittedName>
        <fullName evidence="4">Uncharacterized protein LOC107412604 isoform X1</fullName>
    </submittedName>
</protein>
<dbReference type="InterPro" id="IPR036236">
    <property type="entry name" value="Znf_C2H2_sf"/>
</dbReference>
<keyword evidence="3" id="KW-1185">Reference proteome</keyword>
<dbReference type="PROSITE" id="PS50157">
    <property type="entry name" value="ZINC_FINGER_C2H2_2"/>
    <property type="match status" value="1"/>
</dbReference>
<keyword evidence="1" id="KW-0863">Zinc-finger</keyword>
<keyword evidence="1" id="KW-0862">Zinc</keyword>
<dbReference type="GeneID" id="107412604"/>
<dbReference type="PROSITE" id="PS00028">
    <property type="entry name" value="ZINC_FINGER_C2H2_1"/>
    <property type="match status" value="1"/>
</dbReference>
<sequence>MATKKPGKEITVPRKQCFWFHNYFVVSQTINLFMIVEGRNRNEWLMQEPSLSGSCIISNGEVGDPVTSYRLGFSANGYEHDGSEHLQNSNHRIGIRSNLSILMKNQETSPTHAPLSNFCGSDSNEHNFGTSSSQVCQPSSYNGEVSYFSHMSRVNDELKYICKDCQKEFPNYNAFGGHMSFHAKASKMIKKLSGPTNPSQKHKENFSQLHNRAREGALMPKKYRGEQNLFIMRGSKDRTFFTYR</sequence>
<dbReference type="SUPFAM" id="SSF57667">
    <property type="entry name" value="beta-beta-alpha zinc fingers"/>
    <property type="match status" value="1"/>
</dbReference>
<name>A0ABM3ZTU3_ZIZJJ</name>
<keyword evidence="1" id="KW-0479">Metal-binding</keyword>
<reference evidence="4" key="1">
    <citation type="submission" date="2025-08" db="UniProtKB">
        <authorList>
            <consortium name="RefSeq"/>
        </authorList>
    </citation>
    <scope>IDENTIFICATION</scope>
    <source>
        <tissue evidence="4">Seedling</tissue>
    </source>
</reference>
<proteinExistence type="predicted"/>
<dbReference type="Proteomes" id="UP001652623">
    <property type="component" value="Chromosome 10"/>
</dbReference>
<evidence type="ECO:0000313" key="3">
    <source>
        <dbReference type="Proteomes" id="UP001652623"/>
    </source>
</evidence>
<gene>
    <name evidence="4" type="primary">LOC107412604</name>
</gene>
<feature type="domain" description="C2H2-type" evidence="2">
    <location>
        <begin position="160"/>
        <end position="187"/>
    </location>
</feature>
<accession>A0ABM3ZTU3</accession>
<evidence type="ECO:0000259" key="2">
    <source>
        <dbReference type="PROSITE" id="PS50157"/>
    </source>
</evidence>
<evidence type="ECO:0000313" key="4">
    <source>
        <dbReference type="RefSeq" id="XP_060667901.1"/>
    </source>
</evidence>
<dbReference type="RefSeq" id="XP_060667901.1">
    <property type="nucleotide sequence ID" value="XM_060811918.1"/>
</dbReference>
<evidence type="ECO:0000256" key="1">
    <source>
        <dbReference type="PROSITE-ProRule" id="PRU00042"/>
    </source>
</evidence>